<dbReference type="EMBL" id="FRAW01000018">
    <property type="protein sequence ID" value="SHK80005.1"/>
    <property type="molecule type" value="Genomic_DNA"/>
</dbReference>
<accession>A0A1M6VF86</accession>
<reference evidence="2" key="1">
    <citation type="submission" date="2016-11" db="EMBL/GenBank/DDBJ databases">
        <authorList>
            <person name="Varghese N."/>
            <person name="Submissions S."/>
        </authorList>
    </citation>
    <scope>NUCLEOTIDE SEQUENCE [LARGE SCALE GENOMIC DNA]</scope>
    <source>
        <strain evidence="2">UWOS</strain>
    </source>
</reference>
<sequence length="119" mass="13175">MASLRNKILFGTLAVLATACTENISVPAEFVRLYGDLRIAEREFGETSPEGRIARVQILERYGYTANRFDSIAEQIQSNSDLWEPFQESVLVYVDSIAVLAGAVTPQPKANTLPQKAKK</sequence>
<organism evidence="1 2">
    <name type="scientific">Fibrobacter intestinalis</name>
    <dbReference type="NCBI Taxonomy" id="28122"/>
    <lineage>
        <taxon>Bacteria</taxon>
        <taxon>Pseudomonadati</taxon>
        <taxon>Fibrobacterota</taxon>
        <taxon>Fibrobacteria</taxon>
        <taxon>Fibrobacterales</taxon>
        <taxon>Fibrobacteraceae</taxon>
        <taxon>Fibrobacter</taxon>
    </lineage>
</organism>
<gene>
    <name evidence="1" type="ORF">SAMN05720469_11831</name>
</gene>
<evidence type="ECO:0000313" key="2">
    <source>
        <dbReference type="Proteomes" id="UP000184275"/>
    </source>
</evidence>
<dbReference type="Proteomes" id="UP000184275">
    <property type="component" value="Unassembled WGS sequence"/>
</dbReference>
<evidence type="ECO:0000313" key="1">
    <source>
        <dbReference type="EMBL" id="SHK80005.1"/>
    </source>
</evidence>
<dbReference type="PROSITE" id="PS51257">
    <property type="entry name" value="PROKAR_LIPOPROTEIN"/>
    <property type="match status" value="1"/>
</dbReference>
<dbReference type="AlphaFoldDB" id="A0A1M6VF86"/>
<protein>
    <recommendedName>
        <fullName evidence="3">DUF4296 domain-containing protein</fullName>
    </recommendedName>
</protein>
<name>A0A1M6VF86_9BACT</name>
<proteinExistence type="predicted"/>
<dbReference type="RefSeq" id="WP_073304734.1">
    <property type="nucleotide sequence ID" value="NZ_FRAW01000018.1"/>
</dbReference>
<evidence type="ECO:0008006" key="3">
    <source>
        <dbReference type="Google" id="ProtNLM"/>
    </source>
</evidence>
<keyword evidence="2" id="KW-1185">Reference proteome</keyword>